<evidence type="ECO:0000313" key="7">
    <source>
        <dbReference type="EMBL" id="ANF56095.1"/>
    </source>
</evidence>
<feature type="transmembrane region" description="Helical" evidence="6">
    <location>
        <begin position="41"/>
        <end position="63"/>
    </location>
</feature>
<evidence type="ECO:0000256" key="2">
    <source>
        <dbReference type="ARBA" id="ARBA00022475"/>
    </source>
</evidence>
<keyword evidence="4 6" id="KW-1133">Transmembrane helix</keyword>
<name>A0A172YAQ0_9GAMM</name>
<keyword evidence="3 6" id="KW-0812">Transmembrane</keyword>
<feature type="transmembrane region" description="Helical" evidence="6">
    <location>
        <begin position="177"/>
        <end position="198"/>
    </location>
</feature>
<keyword evidence="2" id="KW-1003">Cell membrane</keyword>
<evidence type="ECO:0000256" key="4">
    <source>
        <dbReference type="ARBA" id="ARBA00022989"/>
    </source>
</evidence>
<dbReference type="GO" id="GO:0015171">
    <property type="term" value="F:amino acid transmembrane transporter activity"/>
    <property type="evidence" value="ECO:0007669"/>
    <property type="project" value="TreeGrafter"/>
</dbReference>
<feature type="transmembrane region" description="Helical" evidence="6">
    <location>
        <begin position="141"/>
        <end position="165"/>
    </location>
</feature>
<dbReference type="PANTHER" id="PTHR30086">
    <property type="entry name" value="ARGININE EXPORTER PROTEIN ARGO"/>
    <property type="match status" value="1"/>
</dbReference>
<evidence type="ECO:0000256" key="1">
    <source>
        <dbReference type="ARBA" id="ARBA00004651"/>
    </source>
</evidence>
<dbReference type="GO" id="GO:0005886">
    <property type="term" value="C:plasma membrane"/>
    <property type="evidence" value="ECO:0007669"/>
    <property type="project" value="UniProtKB-SubCell"/>
</dbReference>
<evidence type="ECO:0000256" key="3">
    <source>
        <dbReference type="ARBA" id="ARBA00022692"/>
    </source>
</evidence>
<keyword evidence="8" id="KW-1185">Reference proteome</keyword>
<evidence type="ECO:0000256" key="5">
    <source>
        <dbReference type="ARBA" id="ARBA00023136"/>
    </source>
</evidence>
<dbReference type="KEGG" id="haa:A5892_00280"/>
<feature type="transmembrane region" description="Helical" evidence="6">
    <location>
        <begin position="110"/>
        <end position="129"/>
    </location>
</feature>
<gene>
    <name evidence="7" type="ORF">A5892_00280</name>
</gene>
<organism evidence="7 8">
    <name type="scientific">Halotalea alkalilenta</name>
    <dbReference type="NCBI Taxonomy" id="376489"/>
    <lineage>
        <taxon>Bacteria</taxon>
        <taxon>Pseudomonadati</taxon>
        <taxon>Pseudomonadota</taxon>
        <taxon>Gammaproteobacteria</taxon>
        <taxon>Oceanospirillales</taxon>
        <taxon>Halomonadaceae</taxon>
        <taxon>Halotalea</taxon>
    </lineage>
</organism>
<dbReference type="AlphaFoldDB" id="A0A172YAQ0"/>
<dbReference type="RefSeq" id="WP_064121088.1">
    <property type="nucleotide sequence ID" value="NZ_CP015243.1"/>
</dbReference>
<dbReference type="InterPro" id="IPR001123">
    <property type="entry name" value="LeuE-type"/>
</dbReference>
<evidence type="ECO:0000256" key="6">
    <source>
        <dbReference type="SAM" id="Phobius"/>
    </source>
</evidence>
<feature type="transmembrane region" description="Helical" evidence="6">
    <location>
        <begin position="6"/>
        <end position="29"/>
    </location>
</feature>
<dbReference type="Pfam" id="PF01810">
    <property type="entry name" value="LysE"/>
    <property type="match status" value="1"/>
</dbReference>
<dbReference type="GO" id="GO:0033228">
    <property type="term" value="P:cysteine export across plasma membrane"/>
    <property type="evidence" value="ECO:0007669"/>
    <property type="project" value="TreeGrafter"/>
</dbReference>
<keyword evidence="5 6" id="KW-0472">Membrane</keyword>
<reference evidence="7 8" key="1">
    <citation type="submission" date="2016-04" db="EMBL/GenBank/DDBJ databases">
        <title>Complete Genome Sequence of Halotalea alkalilenta IHB B 13600.</title>
        <authorList>
            <person name="Swarnkar M.K."/>
            <person name="Sharma A."/>
            <person name="Kaushal K."/>
            <person name="Soni R."/>
            <person name="Rana S."/>
            <person name="Singh A.K."/>
            <person name="Gulati A."/>
        </authorList>
    </citation>
    <scope>NUCLEOTIDE SEQUENCE [LARGE SCALE GENOMIC DNA]</scope>
    <source>
        <strain evidence="7 8">IHB B 13600</strain>
    </source>
</reference>
<comment type="subcellular location">
    <subcellularLocation>
        <location evidence="1">Cell membrane</location>
        <topology evidence="1">Multi-pass membrane protein</topology>
    </subcellularLocation>
</comment>
<feature type="transmembrane region" description="Helical" evidence="6">
    <location>
        <begin position="69"/>
        <end position="89"/>
    </location>
</feature>
<proteinExistence type="predicted"/>
<dbReference type="PANTHER" id="PTHR30086:SF20">
    <property type="entry name" value="ARGININE EXPORTER PROTEIN ARGO-RELATED"/>
    <property type="match status" value="1"/>
</dbReference>
<accession>A0A172YAQ0</accession>
<dbReference type="EMBL" id="CP015243">
    <property type="protein sequence ID" value="ANF56095.1"/>
    <property type="molecule type" value="Genomic_DNA"/>
</dbReference>
<sequence length="199" mass="21359">MSYSHEWFLSLLAIIAILITPGPTNTLLAASGLNRGVRSSLALIPVELCGYGVSIATWGYLLISLSANFPLLPHVIKFLCAIFIIWLAFKMWRTTLAIGEVKSSPVGKRALFMATLLNPKGLLFASAVFPSSTFVDLPSFAGQFLVFSLLLIPIACGWIAFGALLGSGRVPWLRPDYLQRGAALVLAVFALSIGMSALS</sequence>
<evidence type="ECO:0000313" key="8">
    <source>
        <dbReference type="Proteomes" id="UP000077875"/>
    </source>
</evidence>
<protein>
    <submittedName>
        <fullName evidence="7">Multidrug transporter MatE</fullName>
    </submittedName>
</protein>
<dbReference type="Proteomes" id="UP000077875">
    <property type="component" value="Chromosome"/>
</dbReference>